<dbReference type="EMBL" id="KI536799">
    <property type="protein sequence ID" value="ESR46710.1"/>
    <property type="molecule type" value="Genomic_DNA"/>
</dbReference>
<dbReference type="AlphaFoldDB" id="V4T5M6"/>
<reference evidence="2 3" key="1">
    <citation type="submission" date="2013-10" db="EMBL/GenBank/DDBJ databases">
        <authorList>
            <consortium name="International Citrus Genome Consortium"/>
            <person name="Jenkins J."/>
            <person name="Schmutz J."/>
            <person name="Prochnik S."/>
            <person name="Rokhsar D."/>
            <person name="Gmitter F."/>
            <person name="Ollitrault P."/>
            <person name="Machado M."/>
            <person name="Talon M."/>
            <person name="Wincker P."/>
            <person name="Jaillon O."/>
            <person name="Morgante M."/>
        </authorList>
    </citation>
    <scope>NUCLEOTIDE SEQUENCE</scope>
    <source>
        <strain evidence="3">cv. Clemenules</strain>
    </source>
</reference>
<name>V4T5M6_CITCL</name>
<keyword evidence="3" id="KW-1185">Reference proteome</keyword>
<gene>
    <name evidence="2" type="ORF">CICLE_v10003549mg</name>
</gene>
<sequence length="81" mass="9571">MVHFLLFGIVAQQQLVCEKPHCWFQRQRRTSNLCCKCGTGLSIYLLMPPRRSQLYLHSFTHFVPFVLLLVFILNHIPTRLD</sequence>
<keyword evidence="1" id="KW-0812">Transmembrane</keyword>
<protein>
    <submittedName>
        <fullName evidence="2">Uncharacterized protein</fullName>
    </submittedName>
</protein>
<feature type="transmembrane region" description="Helical" evidence="1">
    <location>
        <begin position="54"/>
        <end position="76"/>
    </location>
</feature>
<keyword evidence="1" id="KW-1133">Transmembrane helix</keyword>
<evidence type="ECO:0000313" key="3">
    <source>
        <dbReference type="Proteomes" id="UP000030687"/>
    </source>
</evidence>
<dbReference type="InParanoid" id="V4T5M6"/>
<evidence type="ECO:0000313" key="2">
    <source>
        <dbReference type="EMBL" id="ESR46710.1"/>
    </source>
</evidence>
<proteinExistence type="predicted"/>
<evidence type="ECO:0000256" key="1">
    <source>
        <dbReference type="SAM" id="Phobius"/>
    </source>
</evidence>
<dbReference type="Proteomes" id="UP000030687">
    <property type="component" value="Unassembled WGS sequence"/>
</dbReference>
<accession>V4T5M6</accession>
<organism evidence="2 3">
    <name type="scientific">Citrus clementina</name>
    <name type="common">Clementine</name>
    <name type="synonym">Citrus deliciosa x Citrus sinensis</name>
    <dbReference type="NCBI Taxonomy" id="85681"/>
    <lineage>
        <taxon>Eukaryota</taxon>
        <taxon>Viridiplantae</taxon>
        <taxon>Streptophyta</taxon>
        <taxon>Embryophyta</taxon>
        <taxon>Tracheophyta</taxon>
        <taxon>Spermatophyta</taxon>
        <taxon>Magnoliopsida</taxon>
        <taxon>eudicotyledons</taxon>
        <taxon>Gunneridae</taxon>
        <taxon>Pentapetalae</taxon>
        <taxon>rosids</taxon>
        <taxon>malvids</taxon>
        <taxon>Sapindales</taxon>
        <taxon>Rutaceae</taxon>
        <taxon>Aurantioideae</taxon>
        <taxon>Citrus</taxon>
    </lineage>
</organism>
<keyword evidence="1" id="KW-0472">Membrane</keyword>
<dbReference type="Gramene" id="ESR46710">
    <property type="protein sequence ID" value="ESR46710"/>
    <property type="gene ID" value="CICLE_v10003549mg"/>
</dbReference>
<dbReference type="KEGG" id="cic:CICLE_v10003549mg"/>